<protein>
    <submittedName>
        <fullName evidence="2">Uncharacterized protein</fullName>
    </submittedName>
</protein>
<reference evidence="2 3" key="1">
    <citation type="submission" date="2020-08" db="EMBL/GenBank/DDBJ databases">
        <title>Genomic Encyclopedia of Type Strains, Phase IV (KMG-V): Genome sequencing to study the core and pangenomes of soil and plant-associated prokaryotes.</title>
        <authorList>
            <person name="Whitman W."/>
        </authorList>
    </citation>
    <scope>NUCLEOTIDE SEQUENCE [LARGE SCALE GENOMIC DNA]</scope>
    <source>
        <strain evidence="2 3">X5P2</strain>
    </source>
</reference>
<gene>
    <name evidence="2" type="ORF">HDF14_005313</name>
</gene>
<evidence type="ECO:0000313" key="3">
    <source>
        <dbReference type="Proteomes" id="UP000535182"/>
    </source>
</evidence>
<keyword evidence="1" id="KW-1133">Transmembrane helix</keyword>
<name>A0A9X0QK90_9BACT</name>
<dbReference type="AlphaFoldDB" id="A0A9X0QK90"/>
<feature type="transmembrane region" description="Helical" evidence="1">
    <location>
        <begin position="159"/>
        <end position="177"/>
    </location>
</feature>
<evidence type="ECO:0000313" key="2">
    <source>
        <dbReference type="EMBL" id="MBB5331664.1"/>
    </source>
</evidence>
<proteinExistence type="predicted"/>
<feature type="transmembrane region" description="Helical" evidence="1">
    <location>
        <begin position="272"/>
        <end position="299"/>
    </location>
</feature>
<dbReference type="RefSeq" id="WP_183981485.1">
    <property type="nucleotide sequence ID" value="NZ_JACHEB010000017.1"/>
</dbReference>
<dbReference type="EMBL" id="JACHEB010000017">
    <property type="protein sequence ID" value="MBB5331664.1"/>
    <property type="molecule type" value="Genomic_DNA"/>
</dbReference>
<accession>A0A9X0QK90</accession>
<feature type="transmembrane region" description="Helical" evidence="1">
    <location>
        <begin position="105"/>
        <end position="126"/>
    </location>
</feature>
<dbReference type="Proteomes" id="UP000535182">
    <property type="component" value="Unassembled WGS sequence"/>
</dbReference>
<keyword evidence="1" id="KW-0812">Transmembrane</keyword>
<comment type="caution">
    <text evidence="2">The sequence shown here is derived from an EMBL/GenBank/DDBJ whole genome shotgun (WGS) entry which is preliminary data.</text>
</comment>
<keyword evidence="3" id="KW-1185">Reference proteome</keyword>
<sequence>MLFLLCLAGQALYCFMRPSGPFDSVIYVSLLDGGSQQAYRDAGQACAAALPGPHNQCDASGNSYRQIGAYSPAEWQTFLRFYRVKPLYTGVATVLHSGLHLPGFLTLRLLSALSFVSAGLTIAFWLRHHLSLPAACLTTALLVSFPQVIAIGKFLLPDMFSVALMLPCLYAIVYVTRKLWVQFLLLALLPLARPDNIILSLLLGALLLYRATPDRTRLLLRLAMLFVGCVVFNSLLSRATHGLSYTILFDHSFLDFSRPSQYPSMRLGLHDYLHTVLTGAPKAIILFFPLPLFFTALALSDRTSWQPLRDLVLAATVSAFARLPLFPAEEERYYTWWLMIAALAAVATLGQRVLARPSWFVGTGVNSERLS</sequence>
<organism evidence="2 3">
    <name type="scientific">Tunturiibacter gelidiferens</name>
    <dbReference type="NCBI Taxonomy" id="3069689"/>
    <lineage>
        <taxon>Bacteria</taxon>
        <taxon>Pseudomonadati</taxon>
        <taxon>Acidobacteriota</taxon>
        <taxon>Terriglobia</taxon>
        <taxon>Terriglobales</taxon>
        <taxon>Acidobacteriaceae</taxon>
        <taxon>Tunturiibacter</taxon>
    </lineage>
</organism>
<feature type="transmembrane region" description="Helical" evidence="1">
    <location>
        <begin position="218"/>
        <end position="236"/>
    </location>
</feature>
<feature type="transmembrane region" description="Helical" evidence="1">
    <location>
        <begin position="334"/>
        <end position="354"/>
    </location>
</feature>
<evidence type="ECO:0000256" key="1">
    <source>
        <dbReference type="SAM" id="Phobius"/>
    </source>
</evidence>
<feature type="transmembrane region" description="Helical" evidence="1">
    <location>
        <begin position="132"/>
        <end position="152"/>
    </location>
</feature>
<keyword evidence="1" id="KW-0472">Membrane</keyword>